<comment type="caution">
    <text evidence="2">The sequence shown here is derived from an EMBL/GenBank/DDBJ whole genome shotgun (WGS) entry which is preliminary data.</text>
</comment>
<evidence type="ECO:0000313" key="3">
    <source>
        <dbReference type="Proteomes" id="UP000626109"/>
    </source>
</evidence>
<evidence type="ECO:0000313" key="2">
    <source>
        <dbReference type="EMBL" id="CAE8681024.1"/>
    </source>
</evidence>
<name>A0A813JQL9_POLGL</name>
<dbReference type="EMBL" id="CAJNNW010025917">
    <property type="protein sequence ID" value="CAE8681024.1"/>
    <property type="molecule type" value="Genomic_DNA"/>
</dbReference>
<dbReference type="Proteomes" id="UP000626109">
    <property type="component" value="Unassembled WGS sequence"/>
</dbReference>
<accession>A0A813JQL9</accession>
<dbReference type="AlphaFoldDB" id="A0A813JQL9"/>
<evidence type="ECO:0000256" key="1">
    <source>
        <dbReference type="SAM" id="MobiDB-lite"/>
    </source>
</evidence>
<proteinExistence type="predicted"/>
<organism evidence="2 3">
    <name type="scientific">Polarella glacialis</name>
    <name type="common">Dinoflagellate</name>
    <dbReference type="NCBI Taxonomy" id="89957"/>
    <lineage>
        <taxon>Eukaryota</taxon>
        <taxon>Sar</taxon>
        <taxon>Alveolata</taxon>
        <taxon>Dinophyceae</taxon>
        <taxon>Suessiales</taxon>
        <taxon>Suessiaceae</taxon>
        <taxon>Polarella</taxon>
    </lineage>
</organism>
<feature type="region of interest" description="Disordered" evidence="1">
    <location>
        <begin position="38"/>
        <end position="60"/>
    </location>
</feature>
<sequence length="110" mass="12204">MLAEISDQAIDGRSLQVSLPHNGVTAFFFSTAIRHATQGGSRRRVGNAQKERQPARSSQFAKMTRWRCETGIGRGGRWAEAQRETVSSMPGAHLWQGLPARFVAVRVRVL</sequence>
<gene>
    <name evidence="2" type="ORF">PGLA2088_LOCUS22235</name>
</gene>
<protein>
    <submittedName>
        <fullName evidence="2">Uncharacterized protein</fullName>
    </submittedName>
</protein>
<reference evidence="2" key="1">
    <citation type="submission" date="2021-02" db="EMBL/GenBank/DDBJ databases">
        <authorList>
            <person name="Dougan E. K."/>
            <person name="Rhodes N."/>
            <person name="Thang M."/>
            <person name="Chan C."/>
        </authorList>
    </citation>
    <scope>NUCLEOTIDE SEQUENCE</scope>
</reference>